<dbReference type="PANTHER" id="PTHR32196">
    <property type="entry name" value="ABC TRANSPORTER PERMEASE PROTEIN YPHD-RELATED-RELATED"/>
    <property type="match status" value="1"/>
</dbReference>
<keyword evidence="3 6" id="KW-0812">Transmembrane</keyword>
<feature type="transmembrane region" description="Helical" evidence="6">
    <location>
        <begin position="209"/>
        <end position="230"/>
    </location>
</feature>
<feature type="transmembrane region" description="Helical" evidence="6">
    <location>
        <begin position="33"/>
        <end position="54"/>
    </location>
</feature>
<accession>A0A537K2B5</accession>
<evidence type="ECO:0000256" key="2">
    <source>
        <dbReference type="ARBA" id="ARBA00022475"/>
    </source>
</evidence>
<dbReference type="AlphaFoldDB" id="A0A537K2B5"/>
<feature type="transmembrane region" description="Helical" evidence="6">
    <location>
        <begin position="93"/>
        <end position="113"/>
    </location>
</feature>
<feature type="transmembrane region" description="Helical" evidence="6">
    <location>
        <begin position="291"/>
        <end position="308"/>
    </location>
</feature>
<keyword evidence="2" id="KW-1003">Cell membrane</keyword>
<protein>
    <submittedName>
        <fullName evidence="7">ABC transporter permease</fullName>
    </submittedName>
</protein>
<reference evidence="7 8" key="1">
    <citation type="journal article" date="2019" name="Nat. Microbiol.">
        <title>Mediterranean grassland soil C-N compound turnover is dependent on rainfall and depth, and is mediated by genomically divergent microorganisms.</title>
        <authorList>
            <person name="Diamond S."/>
            <person name="Andeer P.F."/>
            <person name="Li Z."/>
            <person name="Crits-Christoph A."/>
            <person name="Burstein D."/>
            <person name="Anantharaman K."/>
            <person name="Lane K.R."/>
            <person name="Thomas B.C."/>
            <person name="Pan C."/>
            <person name="Northen T.R."/>
            <person name="Banfield J.F."/>
        </authorList>
    </citation>
    <scope>NUCLEOTIDE SEQUENCE [LARGE SCALE GENOMIC DNA]</scope>
    <source>
        <strain evidence="7">NP_3</strain>
    </source>
</reference>
<name>A0A537K2B5_9BACT</name>
<dbReference type="Pfam" id="PF02653">
    <property type="entry name" value="BPD_transp_2"/>
    <property type="match status" value="1"/>
</dbReference>
<evidence type="ECO:0000256" key="5">
    <source>
        <dbReference type="ARBA" id="ARBA00023136"/>
    </source>
</evidence>
<comment type="subcellular location">
    <subcellularLocation>
        <location evidence="1">Cell membrane</location>
        <topology evidence="1">Multi-pass membrane protein</topology>
    </subcellularLocation>
</comment>
<feature type="transmembrane region" description="Helical" evidence="6">
    <location>
        <begin position="60"/>
        <end position="81"/>
    </location>
</feature>
<evidence type="ECO:0000256" key="4">
    <source>
        <dbReference type="ARBA" id="ARBA00022989"/>
    </source>
</evidence>
<feature type="transmembrane region" description="Helical" evidence="6">
    <location>
        <begin position="119"/>
        <end position="144"/>
    </location>
</feature>
<dbReference type="PANTHER" id="PTHR32196:SF72">
    <property type="entry name" value="RIBOSE IMPORT PERMEASE PROTEIN RBSC"/>
    <property type="match status" value="1"/>
</dbReference>
<evidence type="ECO:0000256" key="3">
    <source>
        <dbReference type="ARBA" id="ARBA00022692"/>
    </source>
</evidence>
<evidence type="ECO:0000313" key="8">
    <source>
        <dbReference type="Proteomes" id="UP000318509"/>
    </source>
</evidence>
<organism evidence="7 8">
    <name type="scientific">Candidatus Segetimicrobium genomatis</name>
    <dbReference type="NCBI Taxonomy" id="2569760"/>
    <lineage>
        <taxon>Bacteria</taxon>
        <taxon>Bacillati</taxon>
        <taxon>Candidatus Sysuimicrobiota</taxon>
        <taxon>Candidatus Sysuimicrobiia</taxon>
        <taxon>Candidatus Sysuimicrobiales</taxon>
        <taxon>Candidatus Segetimicrobiaceae</taxon>
        <taxon>Candidatus Segetimicrobium</taxon>
    </lineage>
</organism>
<dbReference type="Proteomes" id="UP000318509">
    <property type="component" value="Unassembled WGS sequence"/>
</dbReference>
<evidence type="ECO:0000256" key="6">
    <source>
        <dbReference type="SAM" id="Phobius"/>
    </source>
</evidence>
<feature type="transmembrane region" description="Helical" evidence="6">
    <location>
        <begin position="156"/>
        <end position="178"/>
    </location>
</feature>
<evidence type="ECO:0000313" key="7">
    <source>
        <dbReference type="EMBL" id="TMI89933.1"/>
    </source>
</evidence>
<sequence length="310" mass="31930">MLQRVGILPILIVVLFVFFGLREPRFLRAENLYTVLTQSVYLVMITLAQTVVLLTGGFDMSVGSSVALTSIVVGQILVAYANNIAAGTALASIAGVGVGIAIGVINGGVISLFSVSPFIVTLAMLSMAAGGALILSGGVPVFGLPEAFAGALSTGVLFGIPVPWLVTGVVLAALYVVLDWTRFGRYIYALGGNAEAARLSGVPVRAYQWLTYVLAGAVVGIGGVMLTARVGSGEPNLGATLPLESIAAAVVGGVSLRGGEGTLTGATLGAIFFVFLRNGMDLIRISSYTQMIVTGLLLVLAIVADRFIHR</sequence>
<keyword evidence="5 6" id="KW-0472">Membrane</keyword>
<proteinExistence type="predicted"/>
<gene>
    <name evidence="7" type="ORF">E6H00_08395</name>
</gene>
<evidence type="ECO:0000256" key="1">
    <source>
        <dbReference type="ARBA" id="ARBA00004651"/>
    </source>
</evidence>
<comment type="caution">
    <text evidence="7">The sequence shown here is derived from an EMBL/GenBank/DDBJ whole genome shotgun (WGS) entry which is preliminary data.</text>
</comment>
<feature type="transmembrane region" description="Helical" evidence="6">
    <location>
        <begin position="6"/>
        <end position="21"/>
    </location>
</feature>
<dbReference type="GO" id="GO:0005886">
    <property type="term" value="C:plasma membrane"/>
    <property type="evidence" value="ECO:0007669"/>
    <property type="project" value="UniProtKB-SubCell"/>
</dbReference>
<dbReference type="EMBL" id="VBAK01000117">
    <property type="protein sequence ID" value="TMI89933.1"/>
    <property type="molecule type" value="Genomic_DNA"/>
</dbReference>
<dbReference type="CDD" id="cd06579">
    <property type="entry name" value="TM_PBP1_transp_AraH_like"/>
    <property type="match status" value="1"/>
</dbReference>
<dbReference type="InterPro" id="IPR001851">
    <property type="entry name" value="ABC_transp_permease"/>
</dbReference>
<dbReference type="GO" id="GO:0022857">
    <property type="term" value="F:transmembrane transporter activity"/>
    <property type="evidence" value="ECO:0007669"/>
    <property type="project" value="InterPro"/>
</dbReference>
<keyword evidence="4 6" id="KW-1133">Transmembrane helix</keyword>